<reference evidence="2 3" key="1">
    <citation type="submission" date="2020-01" db="EMBL/GenBank/DDBJ databases">
        <title>Insect and environment-associated Actinomycetes.</title>
        <authorList>
            <person name="Currrie C."/>
            <person name="Chevrette M."/>
            <person name="Carlson C."/>
            <person name="Stubbendieck R."/>
            <person name="Wendt-Pienkowski E."/>
        </authorList>
    </citation>
    <scope>NUCLEOTIDE SEQUENCE [LARGE SCALE GENOMIC DNA]</scope>
    <source>
        <strain evidence="2 3">SID10258</strain>
    </source>
</reference>
<name>A0A6L9QEE6_9ACTN</name>
<feature type="compositionally biased region" description="Basic and acidic residues" evidence="1">
    <location>
        <begin position="65"/>
        <end position="88"/>
    </location>
</feature>
<dbReference type="EMBL" id="JAAGLI010000377">
    <property type="protein sequence ID" value="NEA23780.1"/>
    <property type="molecule type" value="Genomic_DNA"/>
</dbReference>
<evidence type="ECO:0000313" key="2">
    <source>
        <dbReference type="EMBL" id="NEA23780.1"/>
    </source>
</evidence>
<comment type="caution">
    <text evidence="2">The sequence shown here is derived from an EMBL/GenBank/DDBJ whole genome shotgun (WGS) entry which is preliminary data.</text>
</comment>
<accession>A0A6L9QEE6</accession>
<proteinExistence type="predicted"/>
<evidence type="ECO:0000313" key="3">
    <source>
        <dbReference type="Proteomes" id="UP000475532"/>
    </source>
</evidence>
<sequence>MRIPPVVTYRAIGGPAYLLAWEQHPDRTWWARLLWLELRRDGQVGRHARVAAGEVAPIAGQDYRSVPRERVEARHRPPSDPSDPRDPVNRAISRNRGQERYRRAVERGLRRRPEPDF</sequence>
<gene>
    <name evidence="2" type="ORF">G3I70_14950</name>
</gene>
<feature type="compositionally biased region" description="Basic and acidic residues" evidence="1">
    <location>
        <begin position="96"/>
        <end position="117"/>
    </location>
</feature>
<dbReference type="AlphaFoldDB" id="A0A6L9QEE6"/>
<protein>
    <submittedName>
        <fullName evidence="2">Uncharacterized protein</fullName>
    </submittedName>
</protein>
<feature type="region of interest" description="Disordered" evidence="1">
    <location>
        <begin position="61"/>
        <end position="117"/>
    </location>
</feature>
<dbReference type="Proteomes" id="UP000475532">
    <property type="component" value="Unassembled WGS sequence"/>
</dbReference>
<evidence type="ECO:0000256" key="1">
    <source>
        <dbReference type="SAM" id="MobiDB-lite"/>
    </source>
</evidence>
<organism evidence="2 3">
    <name type="scientific">Actinomadura bangladeshensis</name>
    <dbReference type="NCBI Taxonomy" id="453573"/>
    <lineage>
        <taxon>Bacteria</taxon>
        <taxon>Bacillati</taxon>
        <taxon>Actinomycetota</taxon>
        <taxon>Actinomycetes</taxon>
        <taxon>Streptosporangiales</taxon>
        <taxon>Thermomonosporaceae</taxon>
        <taxon>Actinomadura</taxon>
    </lineage>
</organism>
<dbReference type="RefSeq" id="WP_163056450.1">
    <property type="nucleotide sequence ID" value="NZ_JAAGLI010000377.1"/>
</dbReference>